<reference evidence="2" key="1">
    <citation type="submission" date="2020-05" db="EMBL/GenBank/DDBJ databases">
        <authorList>
            <person name="Chiriac C."/>
            <person name="Salcher M."/>
            <person name="Ghai R."/>
            <person name="Kavagutti S V."/>
        </authorList>
    </citation>
    <scope>NUCLEOTIDE SEQUENCE</scope>
</reference>
<name>A0A6J7F8U6_9ZZZZ</name>
<dbReference type="AlphaFoldDB" id="A0A6J7F8U6"/>
<sequence>MVPPEVSTASCGCRPTPVAVDRIAPSLSATSSSSSLPSSGTRTGPSGPASDRCRGAPVVGTICRTAPVAASNSTTPSGSRTPAAAMPDVPTTMPSGAPGSGTTVPTGSAESGAWAGSAAGVVAGVVAGEGDSSGADEHPTSRRHMTVAAARAVFTIGGAARSAGHRPVDAPCASRIARDPVPPGTTRPGPHTTMRSDAPGRGCRAVR</sequence>
<feature type="region of interest" description="Disordered" evidence="1">
    <location>
        <begin position="69"/>
        <end position="112"/>
    </location>
</feature>
<dbReference type="EMBL" id="CAFBLX010000126">
    <property type="protein sequence ID" value="CAB4891827.1"/>
    <property type="molecule type" value="Genomic_DNA"/>
</dbReference>
<gene>
    <name evidence="2" type="ORF">UFOPK3472_01941</name>
</gene>
<protein>
    <submittedName>
        <fullName evidence="2">Unannotated protein</fullName>
    </submittedName>
</protein>
<feature type="region of interest" description="Disordered" evidence="1">
    <location>
        <begin position="173"/>
        <end position="207"/>
    </location>
</feature>
<accession>A0A6J7F8U6</accession>
<feature type="compositionally biased region" description="Low complexity" evidence="1">
    <location>
        <begin position="24"/>
        <end position="50"/>
    </location>
</feature>
<organism evidence="2">
    <name type="scientific">freshwater metagenome</name>
    <dbReference type="NCBI Taxonomy" id="449393"/>
    <lineage>
        <taxon>unclassified sequences</taxon>
        <taxon>metagenomes</taxon>
        <taxon>ecological metagenomes</taxon>
    </lineage>
</organism>
<feature type="region of interest" description="Disordered" evidence="1">
    <location>
        <begin position="24"/>
        <end position="55"/>
    </location>
</feature>
<feature type="compositionally biased region" description="Polar residues" evidence="1">
    <location>
        <begin position="70"/>
        <end position="80"/>
    </location>
</feature>
<proteinExistence type="predicted"/>
<evidence type="ECO:0000256" key="1">
    <source>
        <dbReference type="SAM" id="MobiDB-lite"/>
    </source>
</evidence>
<evidence type="ECO:0000313" key="2">
    <source>
        <dbReference type="EMBL" id="CAB4891827.1"/>
    </source>
</evidence>